<dbReference type="GO" id="GO:0022857">
    <property type="term" value="F:transmembrane transporter activity"/>
    <property type="evidence" value="ECO:0007669"/>
    <property type="project" value="InterPro"/>
</dbReference>
<feature type="transmembrane region" description="Helical" evidence="5">
    <location>
        <begin position="200"/>
        <end position="221"/>
    </location>
</feature>
<feature type="transmembrane region" description="Helical" evidence="5">
    <location>
        <begin position="73"/>
        <end position="91"/>
    </location>
</feature>
<feature type="transmembrane region" description="Helical" evidence="5">
    <location>
        <begin position="227"/>
        <end position="249"/>
    </location>
</feature>
<dbReference type="AlphaFoldDB" id="A0A1E4RQK9"/>
<evidence type="ECO:0000256" key="3">
    <source>
        <dbReference type="ARBA" id="ARBA00022989"/>
    </source>
</evidence>
<feature type="transmembrane region" description="Helical" evidence="5">
    <location>
        <begin position="103"/>
        <end position="128"/>
    </location>
</feature>
<dbReference type="FunFam" id="1.20.1250.20:FF:000224">
    <property type="entry name" value="MFS transporter, putative"/>
    <property type="match status" value="1"/>
</dbReference>
<keyword evidence="2 5" id="KW-0812">Transmembrane</keyword>
<dbReference type="PANTHER" id="PTHR23502:SF34">
    <property type="entry name" value="PROTEIN HOL1"/>
    <property type="match status" value="1"/>
</dbReference>
<evidence type="ECO:0000256" key="5">
    <source>
        <dbReference type="SAM" id="Phobius"/>
    </source>
</evidence>
<dbReference type="EMBL" id="KV454538">
    <property type="protein sequence ID" value="ODV69518.1"/>
    <property type="molecule type" value="Genomic_DNA"/>
</dbReference>
<name>A0A1E4RQK9_9ASCO</name>
<dbReference type="GeneID" id="30994488"/>
<dbReference type="InterPro" id="IPR020846">
    <property type="entry name" value="MFS_dom"/>
</dbReference>
<feature type="transmembrane region" description="Helical" evidence="5">
    <location>
        <begin position="497"/>
        <end position="519"/>
    </location>
</feature>
<dbReference type="STRING" id="984485.A0A1E4RQK9"/>
<dbReference type="PROSITE" id="PS50850">
    <property type="entry name" value="MFS"/>
    <property type="match status" value="1"/>
</dbReference>
<reference evidence="8" key="1">
    <citation type="submission" date="2016-05" db="EMBL/GenBank/DDBJ databases">
        <title>Comparative genomics of biotechnologically important yeasts.</title>
        <authorList>
            <consortium name="DOE Joint Genome Institute"/>
            <person name="Riley R."/>
            <person name="Haridas S."/>
            <person name="Wolfe K.H."/>
            <person name="Lopes M.R."/>
            <person name="Hittinger C.T."/>
            <person name="Goker M."/>
            <person name="Salamov A."/>
            <person name="Wisecaver J."/>
            <person name="Long T.M."/>
            <person name="Aerts A.L."/>
            <person name="Barry K."/>
            <person name="Choi C."/>
            <person name="Clum A."/>
            <person name="Coughlan A.Y."/>
            <person name="Deshpande S."/>
            <person name="Douglass A.P."/>
            <person name="Hanson S.J."/>
            <person name="Klenk H.-P."/>
            <person name="Labutti K."/>
            <person name="Lapidus A."/>
            <person name="Lindquist E."/>
            <person name="Lipzen A."/>
            <person name="Meier-Kolthoff J.P."/>
            <person name="Ohm R.A."/>
            <person name="Otillar R.P."/>
            <person name="Pangilinan J."/>
            <person name="Peng Y."/>
            <person name="Rokas A."/>
            <person name="Rosa C.A."/>
            <person name="Scheuner C."/>
            <person name="Sibirny A.A."/>
            <person name="Slot J.C."/>
            <person name="Stielow J.B."/>
            <person name="Sun H."/>
            <person name="Kurtzman C.P."/>
            <person name="Blackwell M."/>
            <person name="Grigoriev I.V."/>
            <person name="Jeffries T.W."/>
        </authorList>
    </citation>
    <scope>NUCLEOTIDE SEQUENCE [LARGE SCALE GENOMIC DNA]</scope>
    <source>
        <strain evidence="8">NRRL Y-1933</strain>
    </source>
</reference>
<sequence>MKLEKTLSNDSFIPGTINIYSTEAKDSYSDNENDPNSNQITASGLKTHDNIILVPQPTDSPNDPLNWSFGKKIWNLIILLVITGFTAGVSNDAGSTEDSLNELYGISYASMNTGAGVLFIAIGTGTFLMAPFANLYGHKISYIICIFVGLMGSLYFALQKNTADAIINQFFVGWSEACAEAHVQQSISALFFQHQLGSTLTLYMLATSVGTYLGPLIAGFIVESMGFRWVGWLGVFIATGLLITIIFGLHETRFDRHKFSGVINSVRSHDHLDDADEKKFIKKLLGNKNEKIDQVINVQHSSLNSDTGYNELKKSYLQQIKPITKNPNLKGTGFKQYLTQLKLMTKVFLFIPVIYGGLLWGMQDSLLTFYLTVEDDQYYNAPFNYSTNRVAMMNMPCVIGAIIGCMYAGPLSDWFTVWMAKRNNGVMEAEFRLYFLFVPGILAPLGFILFAVSTDKLWNWRVTYFALGLIGYGFACLGDVGLAYLMDAYPEMIIEMMCGVSIINNYMSCVFTFTCSLWLDKMSNTNIFIILGILEFLLMMCALPLIIHGKRIRKYTKTWYVDYINVRDGF</sequence>
<evidence type="ECO:0000256" key="1">
    <source>
        <dbReference type="ARBA" id="ARBA00004141"/>
    </source>
</evidence>
<dbReference type="Pfam" id="PF07690">
    <property type="entry name" value="MFS_1"/>
    <property type="match status" value="1"/>
</dbReference>
<evidence type="ECO:0000313" key="8">
    <source>
        <dbReference type="Proteomes" id="UP000095085"/>
    </source>
</evidence>
<dbReference type="Gene3D" id="1.20.1250.20">
    <property type="entry name" value="MFS general substrate transporter like domains"/>
    <property type="match status" value="1"/>
</dbReference>
<feature type="transmembrane region" description="Helical" evidence="5">
    <location>
        <begin position="140"/>
        <end position="158"/>
    </location>
</feature>
<protein>
    <submittedName>
        <fullName evidence="7">Transport protein</fullName>
    </submittedName>
</protein>
<dbReference type="Proteomes" id="UP000095085">
    <property type="component" value="Unassembled WGS sequence"/>
</dbReference>
<keyword evidence="4 5" id="KW-0472">Membrane</keyword>
<comment type="subcellular location">
    <subcellularLocation>
        <location evidence="1">Membrane</location>
        <topology evidence="1">Multi-pass membrane protein</topology>
    </subcellularLocation>
</comment>
<feature type="transmembrane region" description="Helical" evidence="5">
    <location>
        <begin position="464"/>
        <end position="485"/>
    </location>
</feature>
<evidence type="ECO:0000313" key="7">
    <source>
        <dbReference type="EMBL" id="ODV69518.1"/>
    </source>
</evidence>
<dbReference type="GO" id="GO:0005886">
    <property type="term" value="C:plasma membrane"/>
    <property type="evidence" value="ECO:0007669"/>
    <property type="project" value="TreeGrafter"/>
</dbReference>
<keyword evidence="8" id="KW-1185">Reference proteome</keyword>
<evidence type="ECO:0000256" key="4">
    <source>
        <dbReference type="ARBA" id="ARBA00023136"/>
    </source>
</evidence>
<feature type="transmembrane region" description="Helical" evidence="5">
    <location>
        <begin position="433"/>
        <end position="452"/>
    </location>
</feature>
<dbReference type="RefSeq" id="XP_020078585.1">
    <property type="nucleotide sequence ID" value="XM_020219938.1"/>
</dbReference>
<dbReference type="OrthoDB" id="5215911at2759"/>
<organism evidence="7 8">
    <name type="scientific">Hyphopichia burtonii NRRL Y-1933</name>
    <dbReference type="NCBI Taxonomy" id="984485"/>
    <lineage>
        <taxon>Eukaryota</taxon>
        <taxon>Fungi</taxon>
        <taxon>Dikarya</taxon>
        <taxon>Ascomycota</taxon>
        <taxon>Saccharomycotina</taxon>
        <taxon>Pichiomycetes</taxon>
        <taxon>Debaryomycetaceae</taxon>
        <taxon>Hyphopichia</taxon>
    </lineage>
</organism>
<dbReference type="InterPro" id="IPR036259">
    <property type="entry name" value="MFS_trans_sf"/>
</dbReference>
<feature type="domain" description="Major facilitator superfamily (MFS) profile" evidence="6">
    <location>
        <begin position="72"/>
        <end position="550"/>
    </location>
</feature>
<dbReference type="SUPFAM" id="SSF103473">
    <property type="entry name" value="MFS general substrate transporter"/>
    <property type="match status" value="1"/>
</dbReference>
<accession>A0A1E4RQK9</accession>
<feature type="transmembrane region" description="Helical" evidence="5">
    <location>
        <begin position="525"/>
        <end position="547"/>
    </location>
</feature>
<evidence type="ECO:0000256" key="2">
    <source>
        <dbReference type="ARBA" id="ARBA00022692"/>
    </source>
</evidence>
<evidence type="ECO:0000259" key="6">
    <source>
        <dbReference type="PROSITE" id="PS50850"/>
    </source>
</evidence>
<feature type="transmembrane region" description="Helical" evidence="5">
    <location>
        <begin position="347"/>
        <end position="371"/>
    </location>
</feature>
<proteinExistence type="predicted"/>
<dbReference type="GO" id="GO:0000324">
    <property type="term" value="C:fungal-type vacuole"/>
    <property type="evidence" value="ECO:0007669"/>
    <property type="project" value="TreeGrafter"/>
</dbReference>
<keyword evidence="3 5" id="KW-1133">Transmembrane helix</keyword>
<gene>
    <name evidence="7" type="ORF">HYPBUDRAFT_145935</name>
</gene>
<feature type="transmembrane region" description="Helical" evidence="5">
    <location>
        <begin position="391"/>
        <end position="412"/>
    </location>
</feature>
<dbReference type="PANTHER" id="PTHR23502">
    <property type="entry name" value="MAJOR FACILITATOR SUPERFAMILY"/>
    <property type="match status" value="1"/>
</dbReference>
<dbReference type="InterPro" id="IPR011701">
    <property type="entry name" value="MFS"/>
</dbReference>